<evidence type="ECO:0000313" key="22">
    <source>
        <dbReference type="EMBL" id="MFC3148699.1"/>
    </source>
</evidence>
<evidence type="ECO:0000256" key="13">
    <source>
        <dbReference type="ARBA" id="ARBA00022723"/>
    </source>
</evidence>
<keyword evidence="11 17" id="KW-0808">Transferase</keyword>
<accession>A0ABV7H455</accession>
<dbReference type="PRINTS" id="PR01736">
    <property type="entry name" value="PHPHTRNFRASE"/>
</dbReference>
<dbReference type="Pfam" id="PF00391">
    <property type="entry name" value="PEP-utilizers"/>
    <property type="match status" value="1"/>
</dbReference>
<keyword evidence="12 17" id="KW-0598">Phosphotransferase system</keyword>
<dbReference type="PROSITE" id="PS00370">
    <property type="entry name" value="PEP_ENZYMES_PHOS_SITE"/>
    <property type="match status" value="1"/>
</dbReference>
<comment type="catalytic activity">
    <reaction evidence="1 17">
        <text>L-histidyl-[protein] + phosphoenolpyruvate = N(pros)-phospho-L-histidyl-[protein] + pyruvate</text>
        <dbReference type="Rhea" id="RHEA:23880"/>
        <dbReference type="Rhea" id="RHEA-COMP:9745"/>
        <dbReference type="Rhea" id="RHEA-COMP:9746"/>
        <dbReference type="ChEBI" id="CHEBI:15361"/>
        <dbReference type="ChEBI" id="CHEBI:29979"/>
        <dbReference type="ChEBI" id="CHEBI:58702"/>
        <dbReference type="ChEBI" id="CHEBI:64837"/>
        <dbReference type="EC" id="2.7.3.9"/>
    </reaction>
</comment>
<dbReference type="Pfam" id="PF05524">
    <property type="entry name" value="PEP-utilisers_N"/>
    <property type="match status" value="1"/>
</dbReference>
<feature type="coiled-coil region" evidence="18">
    <location>
        <begin position="402"/>
        <end position="429"/>
    </location>
</feature>
<evidence type="ECO:0000259" key="20">
    <source>
        <dbReference type="Pfam" id="PF02896"/>
    </source>
</evidence>
<evidence type="ECO:0000256" key="6">
    <source>
        <dbReference type="ARBA" id="ARBA00012232"/>
    </source>
</evidence>
<dbReference type="InterPro" id="IPR036618">
    <property type="entry name" value="PtsI_HPr-bd_sf"/>
</dbReference>
<comment type="cofactor">
    <cofactor evidence="2 17">
        <name>Mg(2+)</name>
        <dbReference type="ChEBI" id="CHEBI:18420"/>
    </cofactor>
</comment>
<dbReference type="RefSeq" id="WP_377304870.1">
    <property type="nucleotide sequence ID" value="NZ_CP180191.1"/>
</dbReference>
<dbReference type="Proteomes" id="UP001595556">
    <property type="component" value="Unassembled WGS sequence"/>
</dbReference>
<dbReference type="EC" id="2.7.3.9" evidence="6 17"/>
<dbReference type="SUPFAM" id="SSF52009">
    <property type="entry name" value="Phosphohistidine domain"/>
    <property type="match status" value="1"/>
</dbReference>
<dbReference type="Gene3D" id="1.10.274.10">
    <property type="entry name" value="PtsI, HPr-binding domain"/>
    <property type="match status" value="1"/>
</dbReference>
<dbReference type="PIRSF" id="PIRSF000732">
    <property type="entry name" value="PTS_enzyme_I"/>
    <property type="match status" value="1"/>
</dbReference>
<dbReference type="PANTHER" id="PTHR46244:SF3">
    <property type="entry name" value="PHOSPHOENOLPYRUVATE-PROTEIN PHOSPHOTRANSFERASE"/>
    <property type="match status" value="1"/>
</dbReference>
<dbReference type="InterPro" id="IPR050499">
    <property type="entry name" value="PEP-utilizing_PTS_enzyme"/>
</dbReference>
<organism evidence="22 23">
    <name type="scientific">Piscinibacterium candidicorallinum</name>
    <dbReference type="NCBI Taxonomy" id="1793872"/>
    <lineage>
        <taxon>Bacteria</taxon>
        <taxon>Pseudomonadati</taxon>
        <taxon>Pseudomonadota</taxon>
        <taxon>Betaproteobacteria</taxon>
        <taxon>Burkholderiales</taxon>
        <taxon>Piscinibacterium</taxon>
    </lineage>
</organism>
<feature type="domain" description="Phosphotransferase system enzyme I N-terminal" evidence="21">
    <location>
        <begin position="5"/>
        <end position="128"/>
    </location>
</feature>
<dbReference type="GO" id="GO:0008965">
    <property type="term" value="F:phosphoenolpyruvate-protein phosphotransferase activity"/>
    <property type="evidence" value="ECO:0007669"/>
    <property type="project" value="UniProtKB-EC"/>
</dbReference>
<dbReference type="SUPFAM" id="SSF47831">
    <property type="entry name" value="Enzyme I of the PEP:sugar phosphotransferase system HPr-binding (sub)domain"/>
    <property type="match status" value="1"/>
</dbReference>
<dbReference type="SUPFAM" id="SSF51621">
    <property type="entry name" value="Phosphoenolpyruvate/pyruvate domain"/>
    <property type="match status" value="1"/>
</dbReference>
<keyword evidence="18" id="KW-0175">Coiled coil</keyword>
<dbReference type="InterPro" id="IPR008731">
    <property type="entry name" value="PTS_EIN"/>
</dbReference>
<dbReference type="InterPro" id="IPR006318">
    <property type="entry name" value="PTS_EI-like"/>
</dbReference>
<evidence type="ECO:0000313" key="23">
    <source>
        <dbReference type="Proteomes" id="UP001595556"/>
    </source>
</evidence>
<keyword evidence="23" id="KW-1185">Reference proteome</keyword>
<evidence type="ECO:0000259" key="19">
    <source>
        <dbReference type="Pfam" id="PF00391"/>
    </source>
</evidence>
<dbReference type="InterPro" id="IPR015813">
    <property type="entry name" value="Pyrv/PenolPyrv_kinase-like_dom"/>
</dbReference>
<evidence type="ECO:0000256" key="1">
    <source>
        <dbReference type="ARBA" id="ARBA00000683"/>
    </source>
</evidence>
<keyword evidence="14 17" id="KW-0418">Kinase</keyword>
<gene>
    <name evidence="22" type="primary">ptsP</name>
    <name evidence="22" type="ORF">ACFOEN_13790</name>
</gene>
<reference evidence="23" key="1">
    <citation type="journal article" date="2019" name="Int. J. Syst. Evol. Microbiol.">
        <title>The Global Catalogue of Microorganisms (GCM) 10K type strain sequencing project: providing services to taxonomists for standard genome sequencing and annotation.</title>
        <authorList>
            <consortium name="The Broad Institute Genomics Platform"/>
            <consortium name="The Broad Institute Genome Sequencing Center for Infectious Disease"/>
            <person name="Wu L."/>
            <person name="Ma J."/>
        </authorList>
    </citation>
    <scope>NUCLEOTIDE SEQUENCE [LARGE SCALE GENOMIC DNA]</scope>
    <source>
        <strain evidence="23">KCTC 52168</strain>
    </source>
</reference>
<comment type="subcellular location">
    <subcellularLocation>
        <location evidence="4 17">Cytoplasm</location>
    </subcellularLocation>
</comment>
<proteinExistence type="inferred from homology"/>
<evidence type="ECO:0000256" key="12">
    <source>
        <dbReference type="ARBA" id="ARBA00022683"/>
    </source>
</evidence>
<evidence type="ECO:0000256" key="15">
    <source>
        <dbReference type="ARBA" id="ARBA00022842"/>
    </source>
</evidence>
<evidence type="ECO:0000256" key="16">
    <source>
        <dbReference type="ARBA" id="ARBA00033235"/>
    </source>
</evidence>
<dbReference type="InterPro" id="IPR040442">
    <property type="entry name" value="Pyrv_kinase-like_dom_sf"/>
</dbReference>
<evidence type="ECO:0000256" key="9">
    <source>
        <dbReference type="ARBA" id="ARBA00022490"/>
    </source>
</evidence>
<dbReference type="InterPro" id="IPR036637">
    <property type="entry name" value="Phosphohistidine_dom_sf"/>
</dbReference>
<dbReference type="InterPro" id="IPR018274">
    <property type="entry name" value="PEP_util_AS"/>
</dbReference>
<evidence type="ECO:0000256" key="5">
    <source>
        <dbReference type="ARBA" id="ARBA00007837"/>
    </source>
</evidence>
<keyword evidence="10 17" id="KW-0762">Sugar transport</keyword>
<sequence length="566" mass="61020">MKTLSGIPASGGIAIGRAHVLAALAVEVSHHFIEPEQLDAELSRFDAAVELARTELAEVRQNLEHDAPTELGAFIEVHELMLADPMLTVAPRSLITERRYNAAWALSTQVEALAKTFEDMDDAYLRERSYDVRQVGERILKHMTQDSAAGQSARPADELGEDIVIVAHDIAPADMLQFKETRFAGFVTDLGGVTSHTAIVARSLQLPAVVAASDATTLIHQDDFIIVDGHDGRIYVNPDAATRERFARKAAEEHATRAALGSLRHVPAVTPAGEAIELAANIEVPEDVDGAVEMNADGIGLFRTEFLFMGRKQLPDEDEQFSAYARVVLAMAGKPVVIRTLDIGADKTLAEEVDLQAVVAPNPALGLRAIRYCLANPEMFRTQLRAILRASALGPVKILIPMVAHEHEVDQARAAIERAKKELKARGEKCAANVPVGAMIEIPAAALILDRLLPKLDFCSIGTNDLIQYTLAIDRADAEVAHLYDPAHPAVLHLIEHTIRTCKAAGKPVSVCGEMAGDTKYTERLLAMGLTSFSMHAGCILPVKSIIRGSAAAAPLAQPMANTPHA</sequence>
<feature type="domain" description="PEP-utilising enzyme mobile" evidence="19">
    <location>
        <begin position="161"/>
        <end position="232"/>
    </location>
</feature>
<dbReference type="InterPro" id="IPR008279">
    <property type="entry name" value="PEP-util_enz_mobile_dom"/>
</dbReference>
<keyword evidence="15 17" id="KW-0460">Magnesium</keyword>
<dbReference type="NCBIfam" id="TIGR01417">
    <property type="entry name" value="PTS_I_fam"/>
    <property type="match status" value="1"/>
</dbReference>
<evidence type="ECO:0000256" key="18">
    <source>
        <dbReference type="SAM" id="Coils"/>
    </source>
</evidence>
<dbReference type="Gene3D" id="3.50.30.10">
    <property type="entry name" value="Phosphohistidine domain"/>
    <property type="match status" value="1"/>
</dbReference>
<evidence type="ECO:0000256" key="3">
    <source>
        <dbReference type="ARBA" id="ARBA00002728"/>
    </source>
</evidence>
<evidence type="ECO:0000256" key="11">
    <source>
        <dbReference type="ARBA" id="ARBA00022679"/>
    </source>
</evidence>
<dbReference type="EMBL" id="JBHRTI010000007">
    <property type="protein sequence ID" value="MFC3148699.1"/>
    <property type="molecule type" value="Genomic_DNA"/>
</dbReference>
<feature type="domain" description="PEP-utilising enzyme C-terminal" evidence="20">
    <location>
        <begin position="259"/>
        <end position="549"/>
    </location>
</feature>
<comment type="caution">
    <text evidence="22">The sequence shown here is derived from an EMBL/GenBank/DDBJ whole genome shotgun (WGS) entry which is preliminary data.</text>
</comment>
<evidence type="ECO:0000256" key="7">
    <source>
        <dbReference type="ARBA" id="ARBA00016544"/>
    </source>
</evidence>
<evidence type="ECO:0000256" key="8">
    <source>
        <dbReference type="ARBA" id="ARBA00022448"/>
    </source>
</evidence>
<dbReference type="Gene3D" id="3.20.20.60">
    <property type="entry name" value="Phosphoenolpyruvate-binding domains"/>
    <property type="match status" value="1"/>
</dbReference>
<dbReference type="Pfam" id="PF02896">
    <property type="entry name" value="PEP-utilizers_C"/>
    <property type="match status" value="1"/>
</dbReference>
<keyword evidence="8 17" id="KW-0813">Transport</keyword>
<dbReference type="InterPro" id="IPR024692">
    <property type="entry name" value="PTS_EI"/>
</dbReference>
<protein>
    <recommendedName>
        <fullName evidence="7 17">Phosphoenolpyruvate-protein phosphotransferase</fullName>
        <ecNumber evidence="6 17">2.7.3.9</ecNumber>
    </recommendedName>
    <alternativeName>
        <fullName evidence="16 17">Phosphotransferase system, enzyme I</fullName>
    </alternativeName>
</protein>
<keyword evidence="13 17" id="KW-0479">Metal-binding</keyword>
<evidence type="ECO:0000259" key="21">
    <source>
        <dbReference type="Pfam" id="PF05524"/>
    </source>
</evidence>
<evidence type="ECO:0000256" key="2">
    <source>
        <dbReference type="ARBA" id="ARBA00001946"/>
    </source>
</evidence>
<comment type="similarity">
    <text evidence="5 17">Belongs to the PEP-utilizing enzyme family.</text>
</comment>
<name>A0ABV7H455_9BURK</name>
<evidence type="ECO:0000256" key="17">
    <source>
        <dbReference type="PIRNR" id="PIRNR000732"/>
    </source>
</evidence>
<dbReference type="InterPro" id="IPR000121">
    <property type="entry name" value="PEP_util_C"/>
</dbReference>
<dbReference type="PANTHER" id="PTHR46244">
    <property type="entry name" value="PHOSPHOENOLPYRUVATE-PROTEIN PHOSPHOTRANSFERASE"/>
    <property type="match status" value="1"/>
</dbReference>
<keyword evidence="9 17" id="KW-0963">Cytoplasm</keyword>
<evidence type="ECO:0000256" key="10">
    <source>
        <dbReference type="ARBA" id="ARBA00022597"/>
    </source>
</evidence>
<evidence type="ECO:0000256" key="14">
    <source>
        <dbReference type="ARBA" id="ARBA00022777"/>
    </source>
</evidence>
<comment type="function">
    <text evidence="3 17">General (non sugar-specific) component of the phosphoenolpyruvate-dependent sugar phosphotransferase system (sugar PTS). This major carbohydrate active-transport system catalyzes the phosphorylation of incoming sugar substrates concomitantly with their translocation across the cell membrane. Enzyme I transfers the phosphoryl group from phosphoenolpyruvate (PEP) to the phosphoryl carrier protein (HPr).</text>
</comment>
<evidence type="ECO:0000256" key="4">
    <source>
        <dbReference type="ARBA" id="ARBA00004496"/>
    </source>
</evidence>